<keyword evidence="1" id="KW-0175">Coiled coil</keyword>
<gene>
    <name evidence="2" type="ORF">GGX14DRAFT_589093</name>
</gene>
<name>A0AAD6XZ10_9AGAR</name>
<protein>
    <submittedName>
        <fullName evidence="2">Uncharacterized protein</fullName>
    </submittedName>
</protein>
<dbReference type="Proteomes" id="UP001219525">
    <property type="component" value="Unassembled WGS sequence"/>
</dbReference>
<evidence type="ECO:0000256" key="1">
    <source>
        <dbReference type="SAM" id="Coils"/>
    </source>
</evidence>
<feature type="coiled-coil region" evidence="1">
    <location>
        <begin position="88"/>
        <end position="177"/>
    </location>
</feature>
<evidence type="ECO:0000313" key="2">
    <source>
        <dbReference type="EMBL" id="KAJ7193327.1"/>
    </source>
</evidence>
<evidence type="ECO:0000313" key="3">
    <source>
        <dbReference type="Proteomes" id="UP001219525"/>
    </source>
</evidence>
<reference evidence="2" key="1">
    <citation type="submission" date="2023-03" db="EMBL/GenBank/DDBJ databases">
        <title>Massive genome expansion in bonnet fungi (Mycena s.s.) driven by repeated elements and novel gene families across ecological guilds.</title>
        <authorList>
            <consortium name="Lawrence Berkeley National Laboratory"/>
            <person name="Harder C.B."/>
            <person name="Miyauchi S."/>
            <person name="Viragh M."/>
            <person name="Kuo A."/>
            <person name="Thoen E."/>
            <person name="Andreopoulos B."/>
            <person name="Lu D."/>
            <person name="Skrede I."/>
            <person name="Drula E."/>
            <person name="Henrissat B."/>
            <person name="Morin E."/>
            <person name="Kohler A."/>
            <person name="Barry K."/>
            <person name="LaButti K."/>
            <person name="Morin E."/>
            <person name="Salamov A."/>
            <person name="Lipzen A."/>
            <person name="Mereny Z."/>
            <person name="Hegedus B."/>
            <person name="Baldrian P."/>
            <person name="Stursova M."/>
            <person name="Weitz H."/>
            <person name="Taylor A."/>
            <person name="Grigoriev I.V."/>
            <person name="Nagy L.G."/>
            <person name="Martin F."/>
            <person name="Kauserud H."/>
        </authorList>
    </citation>
    <scope>NUCLEOTIDE SEQUENCE</scope>
    <source>
        <strain evidence="2">9144</strain>
    </source>
</reference>
<accession>A0AAD6XZ10</accession>
<dbReference type="AlphaFoldDB" id="A0AAD6XZ10"/>
<sequence length="180" mass="20786">MPKERTTLQEEITLLQAEIQRSLSLRRYLESQLKDKYVNFVRGLSVFDASGREQMVASLTIDLEHVKTQFSCADRARQAAEVDLSLHSAQHRREMSELQKQVAALQAQPDMNEVLAELEERNSETEELLKHKCAELEEYDDRAIEILTNNKKLTAKVESLTRKVQKLQTKLEAMEMSKHS</sequence>
<keyword evidence="3" id="KW-1185">Reference proteome</keyword>
<organism evidence="2 3">
    <name type="scientific">Mycena pura</name>
    <dbReference type="NCBI Taxonomy" id="153505"/>
    <lineage>
        <taxon>Eukaryota</taxon>
        <taxon>Fungi</taxon>
        <taxon>Dikarya</taxon>
        <taxon>Basidiomycota</taxon>
        <taxon>Agaricomycotina</taxon>
        <taxon>Agaricomycetes</taxon>
        <taxon>Agaricomycetidae</taxon>
        <taxon>Agaricales</taxon>
        <taxon>Marasmiineae</taxon>
        <taxon>Mycenaceae</taxon>
        <taxon>Mycena</taxon>
    </lineage>
</organism>
<dbReference type="EMBL" id="JARJCW010000109">
    <property type="protein sequence ID" value="KAJ7193327.1"/>
    <property type="molecule type" value="Genomic_DNA"/>
</dbReference>
<proteinExistence type="predicted"/>
<comment type="caution">
    <text evidence="2">The sequence shown here is derived from an EMBL/GenBank/DDBJ whole genome shotgun (WGS) entry which is preliminary data.</text>
</comment>
<feature type="non-terminal residue" evidence="2">
    <location>
        <position position="180"/>
    </location>
</feature>